<feature type="domain" description="Glycosyltransferase subfamily 4-like N-terminal" evidence="2">
    <location>
        <begin position="21"/>
        <end position="168"/>
    </location>
</feature>
<evidence type="ECO:0000259" key="2">
    <source>
        <dbReference type="Pfam" id="PF13439"/>
    </source>
</evidence>
<evidence type="ECO:0000313" key="3">
    <source>
        <dbReference type="EMBL" id="MDR9895525.1"/>
    </source>
</evidence>
<dbReference type="PANTHER" id="PTHR12526:SF638">
    <property type="entry name" value="SPORE COAT PROTEIN SA"/>
    <property type="match status" value="1"/>
</dbReference>
<reference evidence="4" key="1">
    <citation type="journal article" date="2021" name="Science">
        <title>Hunting the eagle killer: A cyanobacterial neurotoxin causes vacuolar myelinopathy.</title>
        <authorList>
            <person name="Breinlinger S."/>
            <person name="Phillips T.J."/>
            <person name="Haram B.N."/>
            <person name="Mares J."/>
            <person name="Martinez Yerena J.A."/>
            <person name="Hrouzek P."/>
            <person name="Sobotka R."/>
            <person name="Henderson W.M."/>
            <person name="Schmieder P."/>
            <person name="Williams S.M."/>
            <person name="Lauderdale J.D."/>
            <person name="Wilde H.D."/>
            <person name="Gerrin W."/>
            <person name="Kust A."/>
            <person name="Washington J.W."/>
            <person name="Wagner C."/>
            <person name="Geier B."/>
            <person name="Liebeke M."/>
            <person name="Enke H."/>
            <person name="Niedermeyer T.H.J."/>
            <person name="Wilde S.B."/>
        </authorList>
    </citation>
    <scope>NUCLEOTIDE SEQUENCE [LARGE SCALE GENOMIC DNA]</scope>
    <source>
        <strain evidence="4">Thurmond2011</strain>
    </source>
</reference>
<accession>A0AAP5I6B5</accession>
<dbReference type="Pfam" id="PF00534">
    <property type="entry name" value="Glycos_transf_1"/>
    <property type="match status" value="1"/>
</dbReference>
<dbReference type="SUPFAM" id="SSF53756">
    <property type="entry name" value="UDP-Glycosyltransferase/glycogen phosphorylase"/>
    <property type="match status" value="1"/>
</dbReference>
<dbReference type="InterPro" id="IPR028098">
    <property type="entry name" value="Glyco_trans_4-like_N"/>
</dbReference>
<dbReference type="CDD" id="cd03801">
    <property type="entry name" value="GT4_PimA-like"/>
    <property type="match status" value="1"/>
</dbReference>
<sequence length="398" mass="45065">MKILLVCTEKLPVPFIRGGAIQTYIYEILPYLTREHTITVFSVSDPDLPDDEVRDEIRYKRAGGDAPEYYEAVANFVAGEIFDWVIIYNRPKYLPLVAAANPNSRFLLSMHNEMFGVEKIDHDVARHCLQRVEKVVTVSEFIAQGIANLFPEYRHKLQPVYAGVNLKRFQPRWAPDAAKLRADMLSAYGLNERKVVLSVGRLSKKKGPHILISAFTEVIEQHPSAVLFLVGSKWYGNDEEDNYVVELKEQAKCLGDSVRFSGFISPVQIPDYFLLGDIFVCASQWEEPLARVHYEAMATGLSIITTARGGNAEVIIPNENGLLIEDYQNPQAFASQINYLLSQPILSEEMGQRGRSLSEAHYSWSRVASDLLTILAEEPRSNRILLDDYDDYKNTVLT</sequence>
<dbReference type="Pfam" id="PF13439">
    <property type="entry name" value="Glyco_transf_4"/>
    <property type="match status" value="1"/>
</dbReference>
<organism evidence="3 4">
    <name type="scientific">Aetokthonos hydrillicola Thurmond2011</name>
    <dbReference type="NCBI Taxonomy" id="2712845"/>
    <lineage>
        <taxon>Bacteria</taxon>
        <taxon>Bacillati</taxon>
        <taxon>Cyanobacteriota</taxon>
        <taxon>Cyanophyceae</taxon>
        <taxon>Nostocales</taxon>
        <taxon>Hapalosiphonaceae</taxon>
        <taxon>Aetokthonos</taxon>
    </lineage>
</organism>
<dbReference type="PANTHER" id="PTHR12526">
    <property type="entry name" value="GLYCOSYLTRANSFERASE"/>
    <property type="match status" value="1"/>
</dbReference>
<protein>
    <submittedName>
        <fullName evidence="3">Glycosyltransferase family 4 protein</fullName>
    </submittedName>
</protein>
<proteinExistence type="predicted"/>
<dbReference type="Proteomes" id="UP000667802">
    <property type="component" value="Unassembled WGS sequence"/>
</dbReference>
<dbReference type="GO" id="GO:0016757">
    <property type="term" value="F:glycosyltransferase activity"/>
    <property type="evidence" value="ECO:0007669"/>
    <property type="project" value="InterPro"/>
</dbReference>
<evidence type="ECO:0000259" key="1">
    <source>
        <dbReference type="Pfam" id="PF00534"/>
    </source>
</evidence>
<evidence type="ECO:0000313" key="4">
    <source>
        <dbReference type="Proteomes" id="UP000667802"/>
    </source>
</evidence>
<comment type="caution">
    <text evidence="3">The sequence shown here is derived from an EMBL/GenBank/DDBJ whole genome shotgun (WGS) entry which is preliminary data.</text>
</comment>
<name>A0AAP5I6B5_9CYAN</name>
<dbReference type="Gene3D" id="3.40.50.2000">
    <property type="entry name" value="Glycogen Phosphorylase B"/>
    <property type="match status" value="2"/>
</dbReference>
<feature type="domain" description="Glycosyl transferase family 1" evidence="1">
    <location>
        <begin position="191"/>
        <end position="356"/>
    </location>
</feature>
<dbReference type="EMBL" id="JAALHA020000005">
    <property type="protein sequence ID" value="MDR9895525.1"/>
    <property type="molecule type" value="Genomic_DNA"/>
</dbReference>
<keyword evidence="4" id="KW-1185">Reference proteome</keyword>
<dbReference type="InterPro" id="IPR001296">
    <property type="entry name" value="Glyco_trans_1"/>
</dbReference>
<dbReference type="AlphaFoldDB" id="A0AAP5I6B5"/>
<gene>
    <name evidence="3" type="ORF">G7B40_013250</name>
</gene>
<dbReference type="RefSeq" id="WP_310833823.1">
    <property type="nucleotide sequence ID" value="NZ_JAALHA020000005.1"/>
</dbReference>